<evidence type="ECO:0000259" key="3">
    <source>
        <dbReference type="PROSITE" id="PS50110"/>
    </source>
</evidence>
<keyword evidence="5" id="KW-1185">Reference proteome</keyword>
<dbReference type="PANTHER" id="PTHR44591">
    <property type="entry name" value="STRESS RESPONSE REGULATOR PROTEIN 1"/>
    <property type="match status" value="1"/>
</dbReference>
<dbReference type="KEGG" id="uam:UABAM_06545"/>
<evidence type="ECO:0000313" key="4">
    <source>
        <dbReference type="EMBL" id="BBM88129.1"/>
    </source>
</evidence>
<dbReference type="InterPro" id="IPR041657">
    <property type="entry name" value="HTH_17"/>
</dbReference>
<gene>
    <name evidence="4" type="ORF">UABAM_06545</name>
</gene>
<dbReference type="GO" id="GO:0000160">
    <property type="term" value="P:phosphorelay signal transduction system"/>
    <property type="evidence" value="ECO:0007669"/>
    <property type="project" value="InterPro"/>
</dbReference>
<reference evidence="4 5" key="1">
    <citation type="submission" date="2019-08" db="EMBL/GenBank/DDBJ databases">
        <title>Complete genome sequence of Candidatus Uab amorphum.</title>
        <authorList>
            <person name="Shiratori T."/>
            <person name="Suzuki S."/>
            <person name="Kakizawa Y."/>
            <person name="Ishida K."/>
        </authorList>
    </citation>
    <scope>NUCLEOTIDE SEQUENCE [LARGE SCALE GENOMIC DNA]</scope>
    <source>
        <strain evidence="4 5">SRT547</strain>
    </source>
</reference>
<dbReference type="OrthoDB" id="261949at2"/>
<dbReference type="Gene3D" id="3.40.50.2300">
    <property type="match status" value="1"/>
</dbReference>
<sequence length="187" mass="21559">MHDKKGFTTGEVAELCHVTIPTVIKWIESNELEGFKIPGSKNRRITRENLIKFMKKHNIPIDQLQKNRPKILAVDDEEIILEVFQGIFDEDSYDIRCVSRGFDAGLAKEFKPDVIILDICLPDIDGNTVCEYVRNMPEMKNVRILGISGNITKKELNDLKKRNFDDILAKPFDNDLLFAKVEKLLRK</sequence>
<evidence type="ECO:0000256" key="2">
    <source>
        <dbReference type="PROSITE-ProRule" id="PRU00169"/>
    </source>
</evidence>
<dbReference type="SUPFAM" id="SSF46955">
    <property type="entry name" value="Putative DNA-binding domain"/>
    <property type="match status" value="1"/>
</dbReference>
<dbReference type="EMBL" id="AP019860">
    <property type="protein sequence ID" value="BBM88129.1"/>
    <property type="molecule type" value="Genomic_DNA"/>
</dbReference>
<keyword evidence="1 2" id="KW-0597">Phosphoprotein</keyword>
<dbReference type="SMART" id="SM00448">
    <property type="entry name" value="REC"/>
    <property type="match status" value="1"/>
</dbReference>
<dbReference type="SUPFAM" id="SSF52172">
    <property type="entry name" value="CheY-like"/>
    <property type="match status" value="1"/>
</dbReference>
<dbReference type="PROSITE" id="PS50110">
    <property type="entry name" value="RESPONSE_REGULATORY"/>
    <property type="match status" value="1"/>
</dbReference>
<feature type="domain" description="Response regulatory" evidence="3">
    <location>
        <begin position="70"/>
        <end position="185"/>
    </location>
</feature>
<dbReference type="GO" id="GO:0003677">
    <property type="term" value="F:DNA binding"/>
    <property type="evidence" value="ECO:0007669"/>
    <property type="project" value="InterPro"/>
</dbReference>
<dbReference type="PANTHER" id="PTHR44591:SF3">
    <property type="entry name" value="RESPONSE REGULATORY DOMAIN-CONTAINING PROTEIN"/>
    <property type="match status" value="1"/>
</dbReference>
<organism evidence="4 5">
    <name type="scientific">Uabimicrobium amorphum</name>
    <dbReference type="NCBI Taxonomy" id="2596890"/>
    <lineage>
        <taxon>Bacteria</taxon>
        <taxon>Pseudomonadati</taxon>
        <taxon>Planctomycetota</taxon>
        <taxon>Candidatus Uabimicrobiia</taxon>
        <taxon>Candidatus Uabimicrobiales</taxon>
        <taxon>Candidatus Uabimicrobiaceae</taxon>
        <taxon>Candidatus Uabimicrobium</taxon>
    </lineage>
</organism>
<proteinExistence type="predicted"/>
<evidence type="ECO:0000313" key="5">
    <source>
        <dbReference type="Proteomes" id="UP000326354"/>
    </source>
</evidence>
<dbReference type="NCBIfam" id="TIGR01764">
    <property type="entry name" value="excise"/>
    <property type="match status" value="1"/>
</dbReference>
<dbReference type="Proteomes" id="UP000326354">
    <property type="component" value="Chromosome"/>
</dbReference>
<dbReference type="InterPro" id="IPR050595">
    <property type="entry name" value="Bact_response_regulator"/>
</dbReference>
<evidence type="ECO:0000256" key="1">
    <source>
        <dbReference type="ARBA" id="ARBA00022553"/>
    </source>
</evidence>
<dbReference type="InterPro" id="IPR010093">
    <property type="entry name" value="SinI_DNA-bd"/>
</dbReference>
<dbReference type="RefSeq" id="WP_151972335.1">
    <property type="nucleotide sequence ID" value="NZ_AP019860.1"/>
</dbReference>
<name>A0A5S9IU35_UABAM</name>
<dbReference type="AlphaFoldDB" id="A0A5S9IU35"/>
<accession>A0A5S9IU35</accession>
<feature type="modified residue" description="4-aspartylphosphate" evidence="2">
    <location>
        <position position="118"/>
    </location>
</feature>
<dbReference type="InterPro" id="IPR011006">
    <property type="entry name" value="CheY-like_superfamily"/>
</dbReference>
<dbReference type="Pfam" id="PF12728">
    <property type="entry name" value="HTH_17"/>
    <property type="match status" value="1"/>
</dbReference>
<dbReference type="Pfam" id="PF00072">
    <property type="entry name" value="Response_reg"/>
    <property type="match status" value="1"/>
</dbReference>
<protein>
    <recommendedName>
        <fullName evidence="3">Response regulatory domain-containing protein</fullName>
    </recommendedName>
</protein>
<dbReference type="CDD" id="cd00156">
    <property type="entry name" value="REC"/>
    <property type="match status" value="1"/>
</dbReference>
<dbReference type="InterPro" id="IPR009061">
    <property type="entry name" value="DNA-bd_dom_put_sf"/>
</dbReference>
<dbReference type="InterPro" id="IPR001789">
    <property type="entry name" value="Sig_transdc_resp-reg_receiver"/>
</dbReference>